<comment type="caution">
    <text evidence="1">The sequence shown here is derived from an EMBL/GenBank/DDBJ whole genome shotgun (WGS) entry which is preliminary data.</text>
</comment>
<dbReference type="Proteomes" id="UP000295260">
    <property type="component" value="Unassembled WGS sequence"/>
</dbReference>
<organism evidence="1 2">
    <name type="scientific">Flavobacterium dankookense</name>
    <dbReference type="NCBI Taxonomy" id="706186"/>
    <lineage>
        <taxon>Bacteria</taxon>
        <taxon>Pseudomonadati</taxon>
        <taxon>Bacteroidota</taxon>
        <taxon>Flavobacteriia</taxon>
        <taxon>Flavobacteriales</taxon>
        <taxon>Flavobacteriaceae</taxon>
        <taxon>Flavobacterium</taxon>
    </lineage>
</organism>
<protein>
    <submittedName>
        <fullName evidence="1">Uncharacterized protein</fullName>
    </submittedName>
</protein>
<dbReference type="OrthoDB" id="1381312at2"/>
<name>A0A4R6QC36_9FLAO</name>
<accession>A0A4R6QC36</accession>
<gene>
    <name evidence="1" type="ORF">BC748_1769</name>
</gene>
<keyword evidence="2" id="KW-1185">Reference proteome</keyword>
<sequence>MKKILSIITFVAVAFSYSSCSSDSDSKSSDISAKINGAEKRFKDAIVEEDVYDDYTDFIVDAVQTDDATKMLSISLGKETTGADSVYFIQYFDGAVFYQASESGITANITESSNTKIKGTFSAILTSESGTTVTITNGVINVAH</sequence>
<evidence type="ECO:0000313" key="1">
    <source>
        <dbReference type="EMBL" id="TDP59516.1"/>
    </source>
</evidence>
<dbReference type="RefSeq" id="WP_133533043.1">
    <property type="nucleotide sequence ID" value="NZ_SNXR01000013.1"/>
</dbReference>
<proteinExistence type="predicted"/>
<dbReference type="EMBL" id="SNXR01000013">
    <property type="protein sequence ID" value="TDP59516.1"/>
    <property type="molecule type" value="Genomic_DNA"/>
</dbReference>
<reference evidence="1 2" key="1">
    <citation type="submission" date="2019-03" db="EMBL/GenBank/DDBJ databases">
        <title>Genomic Encyclopedia of Archaeal and Bacterial Type Strains, Phase II (KMG-II): from individual species to whole genera.</title>
        <authorList>
            <person name="Goeker M."/>
        </authorList>
    </citation>
    <scope>NUCLEOTIDE SEQUENCE [LARGE SCALE GENOMIC DNA]</scope>
    <source>
        <strain evidence="1 2">DSM 25687</strain>
    </source>
</reference>
<evidence type="ECO:0000313" key="2">
    <source>
        <dbReference type="Proteomes" id="UP000295260"/>
    </source>
</evidence>
<dbReference type="AlphaFoldDB" id="A0A4R6QC36"/>